<evidence type="ECO:0000256" key="1">
    <source>
        <dbReference type="SAM" id="Phobius"/>
    </source>
</evidence>
<dbReference type="Proteomes" id="UP000196402">
    <property type="component" value="Unassembled WGS sequence"/>
</dbReference>
<organism evidence="2 3">
    <name type="scientific">Plasmodium vivax</name>
    <name type="common">malaria parasite P. vivax</name>
    <dbReference type="NCBI Taxonomy" id="5855"/>
    <lineage>
        <taxon>Eukaryota</taxon>
        <taxon>Sar</taxon>
        <taxon>Alveolata</taxon>
        <taxon>Apicomplexa</taxon>
        <taxon>Aconoidasida</taxon>
        <taxon>Haemosporida</taxon>
        <taxon>Plasmodiidae</taxon>
        <taxon>Plasmodium</taxon>
        <taxon>Plasmodium (Plasmodium)</taxon>
    </lineage>
</organism>
<proteinExistence type="predicted"/>
<accession>A0A1G4EIK5</accession>
<dbReference type="AlphaFoldDB" id="A0A1G4EIK5"/>
<protein>
    <submittedName>
        <fullName evidence="2">VIR protein</fullName>
    </submittedName>
</protein>
<dbReference type="Pfam" id="PF05795">
    <property type="entry name" value="Plasmodium_Vir"/>
    <property type="match status" value="1"/>
</dbReference>
<reference evidence="2 3" key="1">
    <citation type="submission" date="2016-07" db="EMBL/GenBank/DDBJ databases">
        <authorList>
            <consortium name="Pathogen Informatics"/>
        </authorList>
    </citation>
    <scope>NUCLEOTIDE SEQUENCE [LARGE SCALE GENOMIC DNA]</scope>
</reference>
<feature type="transmembrane region" description="Helical" evidence="1">
    <location>
        <begin position="282"/>
        <end position="302"/>
    </location>
</feature>
<dbReference type="VEuPathDB" id="PlasmoDB:PVP01_0006300"/>
<sequence length="356" mass="41147">MSNDKEYVLKKIKENYIINEKSKFYEIYEVFYKPCTNFSDNNVSCCPESTIFGAKSSEVTKILQDLYSNLYRIYDSITGTNNTYFENISSEDEKMCCVSLKYWLYDQIIIESLEETDINAIFTGWETYLKGKIKNRSTDLCIFNKLSLHEIKRLKNIYALYTVLYDNDKFESCNKNTCKYLEYVGKGLDELISSINSCSSNLNQTDYCNEFKEFLDLCKEDNADAGISIYEESTKSNAERKGKYLLTSQKYQDQPLYIYIKKENLLNYVKKSDFLSNKSTTIAATSVVGSAIGLSSIFYYLYKFTPFGSTLRKGKGKNIVNIDEGAHSSLLYTSDADQTQFEKRKYNVAYHSFSDT</sequence>
<evidence type="ECO:0000313" key="2">
    <source>
        <dbReference type="EMBL" id="SCA83652.1"/>
    </source>
</evidence>
<dbReference type="EMBL" id="FLYH01000295">
    <property type="protein sequence ID" value="SCA83652.1"/>
    <property type="molecule type" value="Genomic_DNA"/>
</dbReference>
<dbReference type="VEuPathDB" id="PlasmoDB:PVPAM_010009000"/>
<dbReference type="InterPro" id="IPR008780">
    <property type="entry name" value="Plasmodium_Vir"/>
</dbReference>
<keyword evidence="1" id="KW-0472">Membrane</keyword>
<dbReference type="VEuPathDB" id="PlasmoDB:PVX_033190"/>
<dbReference type="VEuPathDB" id="PlasmoDB:PVW1_000011700"/>
<keyword evidence="1" id="KW-0812">Transmembrane</keyword>
<evidence type="ECO:0000313" key="3">
    <source>
        <dbReference type="Proteomes" id="UP000196402"/>
    </source>
</evidence>
<keyword evidence="1" id="KW-1133">Transmembrane helix</keyword>
<gene>
    <name evidence="2" type="ORF">PVT01_000083700</name>
</gene>
<name>A0A1G4EIK5_PLAVI</name>